<evidence type="ECO:0000313" key="1">
    <source>
        <dbReference type="EMBL" id="KKL50669.1"/>
    </source>
</evidence>
<protein>
    <submittedName>
        <fullName evidence="1">Uncharacterized protein</fullName>
    </submittedName>
</protein>
<proteinExistence type="predicted"/>
<feature type="non-terminal residue" evidence="1">
    <location>
        <position position="41"/>
    </location>
</feature>
<dbReference type="EMBL" id="LAZR01032515">
    <property type="protein sequence ID" value="KKL50669.1"/>
    <property type="molecule type" value="Genomic_DNA"/>
</dbReference>
<name>A0A0F9CNB2_9ZZZZ</name>
<organism evidence="1">
    <name type="scientific">marine sediment metagenome</name>
    <dbReference type="NCBI Taxonomy" id="412755"/>
    <lineage>
        <taxon>unclassified sequences</taxon>
        <taxon>metagenomes</taxon>
        <taxon>ecological metagenomes</taxon>
    </lineage>
</organism>
<gene>
    <name evidence="1" type="ORF">LCGC14_2303140</name>
</gene>
<accession>A0A0F9CNB2</accession>
<reference evidence="1" key="1">
    <citation type="journal article" date="2015" name="Nature">
        <title>Complex archaea that bridge the gap between prokaryotes and eukaryotes.</title>
        <authorList>
            <person name="Spang A."/>
            <person name="Saw J.H."/>
            <person name="Jorgensen S.L."/>
            <person name="Zaremba-Niedzwiedzka K."/>
            <person name="Martijn J."/>
            <person name="Lind A.E."/>
            <person name="van Eijk R."/>
            <person name="Schleper C."/>
            <person name="Guy L."/>
            <person name="Ettema T.J."/>
        </authorList>
    </citation>
    <scope>NUCLEOTIDE SEQUENCE</scope>
</reference>
<dbReference type="AlphaFoldDB" id="A0A0F9CNB2"/>
<sequence>MAEPTSKYEIYDLLVRVAVEMGIAYYGSSGDERAMPPIDAH</sequence>
<comment type="caution">
    <text evidence="1">The sequence shown here is derived from an EMBL/GenBank/DDBJ whole genome shotgun (WGS) entry which is preliminary data.</text>
</comment>